<feature type="domain" description="Pyruvate kinase barrel" evidence="14">
    <location>
        <begin position="2"/>
        <end position="317"/>
    </location>
</feature>
<evidence type="ECO:0000256" key="2">
    <source>
        <dbReference type="ARBA" id="ARBA00008663"/>
    </source>
</evidence>
<keyword evidence="7 13" id="KW-0418">Kinase</keyword>
<dbReference type="InterPro" id="IPR015806">
    <property type="entry name" value="Pyrv_Knase_insert_dom_sf"/>
</dbReference>
<comment type="similarity">
    <text evidence="2 13">Belongs to the pyruvate kinase family.</text>
</comment>
<evidence type="ECO:0000256" key="13">
    <source>
        <dbReference type="RuleBase" id="RU000504"/>
    </source>
</evidence>
<comment type="catalytic activity">
    <reaction evidence="13">
        <text>pyruvate + ATP = phosphoenolpyruvate + ADP + H(+)</text>
        <dbReference type="Rhea" id="RHEA:18157"/>
        <dbReference type="ChEBI" id="CHEBI:15361"/>
        <dbReference type="ChEBI" id="CHEBI:15378"/>
        <dbReference type="ChEBI" id="CHEBI:30616"/>
        <dbReference type="ChEBI" id="CHEBI:58702"/>
        <dbReference type="ChEBI" id="CHEBI:456216"/>
        <dbReference type="EC" id="2.7.1.40"/>
    </reaction>
</comment>
<dbReference type="SUPFAM" id="SSF51621">
    <property type="entry name" value="Phosphoenolpyruvate/pyruvate domain"/>
    <property type="match status" value="1"/>
</dbReference>
<dbReference type="SUPFAM" id="SSF50800">
    <property type="entry name" value="PK beta-barrel domain-like"/>
    <property type="match status" value="1"/>
</dbReference>
<evidence type="ECO:0000256" key="7">
    <source>
        <dbReference type="ARBA" id="ARBA00022777"/>
    </source>
</evidence>
<dbReference type="InterPro" id="IPR015813">
    <property type="entry name" value="Pyrv/PenolPyrv_kinase-like_dom"/>
</dbReference>
<proteinExistence type="inferred from homology"/>
<comment type="caution">
    <text evidence="15">The sequence shown here is derived from an EMBL/GenBank/DDBJ whole genome shotgun (WGS) entry which is preliminary data.</text>
</comment>
<dbReference type="GO" id="GO:0005524">
    <property type="term" value="F:ATP binding"/>
    <property type="evidence" value="ECO:0007669"/>
    <property type="project" value="UniProtKB-KW"/>
</dbReference>
<evidence type="ECO:0000256" key="5">
    <source>
        <dbReference type="ARBA" id="ARBA00022723"/>
    </source>
</evidence>
<dbReference type="InterPro" id="IPR011037">
    <property type="entry name" value="Pyrv_Knase-like_insert_dom_sf"/>
</dbReference>
<protein>
    <recommendedName>
        <fullName evidence="3 12">Pyruvate kinase</fullName>
        <ecNumber evidence="3 12">2.7.1.40</ecNumber>
    </recommendedName>
</protein>
<dbReference type="AlphaFoldDB" id="A0A554J8Z0"/>
<dbReference type="Proteomes" id="UP000316253">
    <property type="component" value="Unassembled WGS sequence"/>
</dbReference>
<keyword evidence="4 13" id="KW-0808">Transferase</keyword>
<evidence type="ECO:0000256" key="11">
    <source>
        <dbReference type="ARBA" id="ARBA00023317"/>
    </source>
</evidence>
<comment type="pathway">
    <text evidence="1 13">Carbohydrate degradation; glycolysis; pyruvate from D-glyceraldehyde 3-phosphate: step 5/5.</text>
</comment>
<evidence type="ECO:0000256" key="8">
    <source>
        <dbReference type="ARBA" id="ARBA00022840"/>
    </source>
</evidence>
<dbReference type="Gene3D" id="2.40.33.10">
    <property type="entry name" value="PK beta-barrel domain-like"/>
    <property type="match status" value="1"/>
</dbReference>
<evidence type="ECO:0000256" key="9">
    <source>
        <dbReference type="ARBA" id="ARBA00022842"/>
    </source>
</evidence>
<keyword evidence="8" id="KW-0067">ATP-binding</keyword>
<dbReference type="Gene3D" id="3.20.20.60">
    <property type="entry name" value="Phosphoenolpyruvate-binding domains"/>
    <property type="match status" value="1"/>
</dbReference>
<keyword evidence="10 13" id="KW-0324">Glycolysis</keyword>
<name>A0A554J8Z0_9BACT</name>
<dbReference type="NCBIfam" id="TIGR01064">
    <property type="entry name" value="pyruv_kin"/>
    <property type="match status" value="1"/>
</dbReference>
<evidence type="ECO:0000256" key="3">
    <source>
        <dbReference type="ARBA" id="ARBA00012142"/>
    </source>
</evidence>
<dbReference type="GO" id="GO:0004743">
    <property type="term" value="F:pyruvate kinase activity"/>
    <property type="evidence" value="ECO:0007669"/>
    <property type="project" value="UniProtKB-UniRule"/>
</dbReference>
<reference evidence="15 16" key="1">
    <citation type="submission" date="2017-08" db="EMBL/GenBank/DDBJ databases">
        <title>Mechanisms for carbon and nitrogen cycling indicate functional differentiation within the Candidate Phyla Radiation.</title>
        <authorList>
            <person name="Danczak R.E."/>
            <person name="Johnston M.D."/>
            <person name="Kenah C."/>
            <person name="Slattery M."/>
            <person name="Wrighton K.C."/>
            <person name="Wilkins M.J."/>
        </authorList>
    </citation>
    <scope>NUCLEOTIDE SEQUENCE [LARGE SCALE GENOMIC DNA]</scope>
    <source>
        <strain evidence="15">Gr01-1014_85</strain>
    </source>
</reference>
<evidence type="ECO:0000256" key="4">
    <source>
        <dbReference type="ARBA" id="ARBA00022679"/>
    </source>
</evidence>
<evidence type="ECO:0000313" key="15">
    <source>
        <dbReference type="EMBL" id="TSC64845.1"/>
    </source>
</evidence>
<dbReference type="EC" id="2.7.1.40" evidence="3 12"/>
<dbReference type="PRINTS" id="PR01050">
    <property type="entry name" value="PYRUVTKNASE"/>
</dbReference>
<dbReference type="UniPathway" id="UPA00109">
    <property type="reaction ID" value="UER00188"/>
</dbReference>
<dbReference type="PANTHER" id="PTHR11817">
    <property type="entry name" value="PYRUVATE KINASE"/>
    <property type="match status" value="1"/>
</dbReference>
<dbReference type="GO" id="GO:0030955">
    <property type="term" value="F:potassium ion binding"/>
    <property type="evidence" value="ECO:0007669"/>
    <property type="project" value="UniProtKB-UniRule"/>
</dbReference>
<dbReference type="InterPro" id="IPR015793">
    <property type="entry name" value="Pyrv_Knase_brl"/>
</dbReference>
<evidence type="ECO:0000256" key="6">
    <source>
        <dbReference type="ARBA" id="ARBA00022741"/>
    </source>
</evidence>
<evidence type="ECO:0000313" key="16">
    <source>
        <dbReference type="Proteomes" id="UP000316253"/>
    </source>
</evidence>
<evidence type="ECO:0000256" key="1">
    <source>
        <dbReference type="ARBA" id="ARBA00004997"/>
    </source>
</evidence>
<dbReference type="GO" id="GO:0000287">
    <property type="term" value="F:magnesium ion binding"/>
    <property type="evidence" value="ECO:0007669"/>
    <property type="project" value="UniProtKB-UniRule"/>
</dbReference>
<sequence>MKTKIIANIGPASKSPETIEALIEAGLDTIRFNFGHGNHAEYAEWTKLIREIGAKHNVHIRFLQDLSGPRIRVGKQPDGGRPIVVGQQYTFVRDGEQTDDTQITMTGVDLIGDVKPGERLLLTNGLMTLKIDEVTDKSIVATCVNGGVLQNNKAINVPDSTLSSSVLTDKDKADLAFGIEQGYDFIGLSFVQNAADIEELRKLITDKQQIVAKVERLSAVKHIDEIIKASDLVMIARGDLGAEVPIEDVPFIQKEIITKSRYAHKPTITATQFLTSMIENPIPTRAEVSDIANAVLDGTSAVWLSDETAIGKYPVEAFKVMKRVVERSEEFLATHHAI</sequence>
<gene>
    <name evidence="15" type="ORF">CEO22_686</name>
</gene>
<keyword evidence="9 13" id="KW-0460">Magnesium</keyword>
<dbReference type="GO" id="GO:0016301">
    <property type="term" value="F:kinase activity"/>
    <property type="evidence" value="ECO:0007669"/>
    <property type="project" value="UniProtKB-KW"/>
</dbReference>
<evidence type="ECO:0000256" key="12">
    <source>
        <dbReference type="NCBIfam" id="TIGR01064"/>
    </source>
</evidence>
<keyword evidence="5" id="KW-0479">Metal-binding</keyword>
<keyword evidence="11 15" id="KW-0670">Pyruvate</keyword>
<dbReference type="InterPro" id="IPR001697">
    <property type="entry name" value="Pyr_Knase"/>
</dbReference>
<dbReference type="Pfam" id="PF00224">
    <property type="entry name" value="PK"/>
    <property type="match status" value="1"/>
</dbReference>
<evidence type="ECO:0000256" key="10">
    <source>
        <dbReference type="ARBA" id="ARBA00023152"/>
    </source>
</evidence>
<keyword evidence="6" id="KW-0547">Nucleotide-binding</keyword>
<accession>A0A554J8Z0</accession>
<dbReference type="EMBL" id="VMFD01000082">
    <property type="protein sequence ID" value="TSC64845.1"/>
    <property type="molecule type" value="Genomic_DNA"/>
</dbReference>
<evidence type="ECO:0000259" key="14">
    <source>
        <dbReference type="Pfam" id="PF00224"/>
    </source>
</evidence>
<dbReference type="InterPro" id="IPR040442">
    <property type="entry name" value="Pyrv_kinase-like_dom_sf"/>
</dbReference>
<organism evidence="15 16">
    <name type="scientific">Candidatus Berkelbacteria bacterium Gr01-1014_85</name>
    <dbReference type="NCBI Taxonomy" id="2017150"/>
    <lineage>
        <taxon>Bacteria</taxon>
        <taxon>Candidatus Berkelbacteria</taxon>
    </lineage>
</organism>